<proteinExistence type="predicted"/>
<name>A0A0A9FC66_ARUDO</name>
<protein>
    <submittedName>
        <fullName evidence="1">Uncharacterized protein</fullName>
    </submittedName>
</protein>
<dbReference type="EMBL" id="GBRH01189077">
    <property type="protein sequence ID" value="JAE08819.1"/>
    <property type="molecule type" value="Transcribed_RNA"/>
</dbReference>
<evidence type="ECO:0000313" key="1">
    <source>
        <dbReference type="EMBL" id="JAE08819.1"/>
    </source>
</evidence>
<reference evidence="1" key="1">
    <citation type="submission" date="2014-09" db="EMBL/GenBank/DDBJ databases">
        <authorList>
            <person name="Magalhaes I.L.F."/>
            <person name="Oliveira U."/>
            <person name="Santos F.R."/>
            <person name="Vidigal T.H.D.A."/>
            <person name="Brescovit A.D."/>
            <person name="Santos A.J."/>
        </authorList>
    </citation>
    <scope>NUCLEOTIDE SEQUENCE</scope>
    <source>
        <tissue evidence="1">Shoot tissue taken approximately 20 cm above the soil surface</tissue>
    </source>
</reference>
<sequence>MNNGNKRLCGNLGG</sequence>
<accession>A0A0A9FC66</accession>
<reference evidence="1" key="2">
    <citation type="journal article" date="2015" name="Data Brief">
        <title>Shoot transcriptome of the giant reed, Arundo donax.</title>
        <authorList>
            <person name="Barrero R.A."/>
            <person name="Guerrero F.D."/>
            <person name="Moolhuijzen P."/>
            <person name="Goolsby J.A."/>
            <person name="Tidwell J."/>
            <person name="Bellgard S.E."/>
            <person name="Bellgard M.I."/>
        </authorList>
    </citation>
    <scope>NUCLEOTIDE SEQUENCE</scope>
    <source>
        <tissue evidence="1">Shoot tissue taken approximately 20 cm above the soil surface</tissue>
    </source>
</reference>
<organism evidence="1">
    <name type="scientific">Arundo donax</name>
    <name type="common">Giant reed</name>
    <name type="synonym">Donax arundinaceus</name>
    <dbReference type="NCBI Taxonomy" id="35708"/>
    <lineage>
        <taxon>Eukaryota</taxon>
        <taxon>Viridiplantae</taxon>
        <taxon>Streptophyta</taxon>
        <taxon>Embryophyta</taxon>
        <taxon>Tracheophyta</taxon>
        <taxon>Spermatophyta</taxon>
        <taxon>Magnoliopsida</taxon>
        <taxon>Liliopsida</taxon>
        <taxon>Poales</taxon>
        <taxon>Poaceae</taxon>
        <taxon>PACMAD clade</taxon>
        <taxon>Arundinoideae</taxon>
        <taxon>Arundineae</taxon>
        <taxon>Arundo</taxon>
    </lineage>
</organism>